<dbReference type="Proteomes" id="UP000469890">
    <property type="component" value="Unassembled WGS sequence"/>
</dbReference>
<feature type="domain" description="Integrase zinc-binding" evidence="1">
    <location>
        <begin position="1"/>
        <end position="20"/>
    </location>
</feature>
<evidence type="ECO:0000313" key="3">
    <source>
        <dbReference type="Proteomes" id="UP000469890"/>
    </source>
</evidence>
<dbReference type="AlphaFoldDB" id="A0A8H4BJ41"/>
<protein>
    <recommendedName>
        <fullName evidence="1">Integrase zinc-binding domain-containing protein</fullName>
    </recommendedName>
</protein>
<gene>
    <name evidence="2" type="ORF">FB192DRAFT_1447148</name>
</gene>
<comment type="caution">
    <text evidence="2">The sequence shown here is derived from an EMBL/GenBank/DDBJ whole genome shotgun (WGS) entry which is preliminary data.</text>
</comment>
<sequence>MDKDVEQWVKHCEACQRRKVRTESTAPELKPITPAYLHKWAVTAALPSFDTDHIVPVLLYEVVLKFGVPARLITDNGFNNSIFLKQ</sequence>
<evidence type="ECO:0000259" key="1">
    <source>
        <dbReference type="Pfam" id="PF17921"/>
    </source>
</evidence>
<dbReference type="EMBL" id="JAAECE010000004">
    <property type="protein sequence ID" value="KAF1802331.1"/>
    <property type="molecule type" value="Genomic_DNA"/>
</dbReference>
<organism evidence="2 3">
    <name type="scientific">Mucor circinelloides f. lusitanicus</name>
    <name type="common">Mucor racemosus var. lusitanicus</name>
    <dbReference type="NCBI Taxonomy" id="29924"/>
    <lineage>
        <taxon>Eukaryota</taxon>
        <taxon>Fungi</taxon>
        <taxon>Fungi incertae sedis</taxon>
        <taxon>Mucoromycota</taxon>
        <taxon>Mucoromycotina</taxon>
        <taxon>Mucoromycetes</taxon>
        <taxon>Mucorales</taxon>
        <taxon>Mucorineae</taxon>
        <taxon>Mucoraceae</taxon>
        <taxon>Mucor</taxon>
    </lineage>
</organism>
<evidence type="ECO:0000313" key="2">
    <source>
        <dbReference type="EMBL" id="KAF1802331.1"/>
    </source>
</evidence>
<accession>A0A8H4BJ41</accession>
<proteinExistence type="predicted"/>
<dbReference type="InterPro" id="IPR041588">
    <property type="entry name" value="Integrase_H2C2"/>
</dbReference>
<name>A0A8H4BJ41_MUCCL</name>
<reference evidence="2 3" key="1">
    <citation type="submission" date="2019-09" db="EMBL/GenBank/DDBJ databases">
        <authorList>
            <consortium name="DOE Joint Genome Institute"/>
            <person name="Mondo S.J."/>
            <person name="Navarro-Mendoza M.I."/>
            <person name="Perez-Arques C."/>
            <person name="Panchal S."/>
            <person name="Nicolas F.E."/>
            <person name="Ganguly P."/>
            <person name="Pangilinan J."/>
            <person name="Grigoriev I."/>
            <person name="Heitman J."/>
            <person name="Sanya K."/>
            <person name="Garre V."/>
        </authorList>
    </citation>
    <scope>NUCLEOTIDE SEQUENCE [LARGE SCALE GENOMIC DNA]</scope>
    <source>
        <strain evidence="2 3">MU402</strain>
    </source>
</reference>
<dbReference type="Pfam" id="PF17921">
    <property type="entry name" value="Integrase_H2C2"/>
    <property type="match status" value="1"/>
</dbReference>